<accession>A0ABT0TSZ0</accession>
<dbReference type="SMART" id="SM00881">
    <property type="entry name" value="CoA_binding"/>
    <property type="match status" value="1"/>
</dbReference>
<dbReference type="RefSeq" id="WP_112057546.1">
    <property type="nucleotide sequence ID" value="NZ_JAMOKV010000002.1"/>
</dbReference>
<reference evidence="2" key="1">
    <citation type="submission" date="2022-06" db="EMBL/GenBank/DDBJ databases">
        <title>Helicobacter colisuis sp. nov.</title>
        <authorList>
            <person name="Papic B."/>
            <person name="Gruntar I."/>
        </authorList>
    </citation>
    <scope>NUCLEOTIDE SEQUENCE</scope>
    <source>
        <strain evidence="2">11154-15</strain>
    </source>
</reference>
<evidence type="ECO:0000259" key="1">
    <source>
        <dbReference type="SMART" id="SM00881"/>
    </source>
</evidence>
<dbReference type="EMBL" id="JAMOKX010000002">
    <property type="protein sequence ID" value="MCL9819036.1"/>
    <property type="molecule type" value="Genomic_DNA"/>
</dbReference>
<evidence type="ECO:0000313" key="2">
    <source>
        <dbReference type="EMBL" id="MCL9819036.1"/>
    </source>
</evidence>
<dbReference type="SUPFAM" id="SSF51735">
    <property type="entry name" value="NAD(P)-binding Rossmann-fold domains"/>
    <property type="match status" value="1"/>
</dbReference>
<dbReference type="Proteomes" id="UP001057522">
    <property type="component" value="Unassembled WGS sequence"/>
</dbReference>
<organism evidence="2 3">
    <name type="scientific">Helicobacter colisuis</name>
    <dbReference type="NCBI Taxonomy" id="2949739"/>
    <lineage>
        <taxon>Bacteria</taxon>
        <taxon>Pseudomonadati</taxon>
        <taxon>Campylobacterota</taxon>
        <taxon>Epsilonproteobacteria</taxon>
        <taxon>Campylobacterales</taxon>
        <taxon>Helicobacteraceae</taxon>
        <taxon>Helicobacter</taxon>
    </lineage>
</organism>
<gene>
    <name evidence="2" type="ORF">NCR95_02465</name>
</gene>
<keyword evidence="3" id="KW-1185">Reference proteome</keyword>
<feature type="domain" description="CoA-binding" evidence="1">
    <location>
        <begin position="12"/>
        <end position="112"/>
    </location>
</feature>
<dbReference type="Gene3D" id="3.40.50.720">
    <property type="entry name" value="NAD(P)-binding Rossmann-like Domain"/>
    <property type="match status" value="1"/>
</dbReference>
<dbReference type="PANTHER" id="PTHR33303:SF2">
    <property type="entry name" value="COA-BINDING DOMAIN-CONTAINING PROTEIN"/>
    <property type="match status" value="1"/>
</dbReference>
<dbReference type="PANTHER" id="PTHR33303">
    <property type="entry name" value="CYTOPLASMIC PROTEIN-RELATED"/>
    <property type="match status" value="1"/>
</dbReference>
<dbReference type="Pfam" id="PF13380">
    <property type="entry name" value="CoA_binding_2"/>
    <property type="match status" value="1"/>
</dbReference>
<proteinExistence type="predicted"/>
<comment type="caution">
    <text evidence="2">The sequence shown here is derived from an EMBL/GenBank/DDBJ whole genome shotgun (WGS) entry which is preliminary data.</text>
</comment>
<protein>
    <submittedName>
        <fullName evidence="2">CoA-binding protein</fullName>
    </submittedName>
</protein>
<dbReference type="InterPro" id="IPR003781">
    <property type="entry name" value="CoA-bd"/>
</dbReference>
<dbReference type="InterPro" id="IPR036291">
    <property type="entry name" value="NAD(P)-bd_dom_sf"/>
</dbReference>
<sequence length="143" mass="15952">MLEQDLQIKQILQEAKTIAILGLSPDESKPSNKVAKYLLEQGYRVIPIYPKGGEILGITAYCTLQEAFSGEAKKGGIDILNIFRKSEAILGIAKEVLSLEAKPKCVWVQLGLFSPKSKEILENQGISYFENLCIKLEHQRLFA</sequence>
<name>A0ABT0TSZ0_9HELI</name>
<evidence type="ECO:0000313" key="3">
    <source>
        <dbReference type="Proteomes" id="UP001057522"/>
    </source>
</evidence>